<organism evidence="1 2">
    <name type="scientific">Beutenbergia cavernae (strain ATCC BAA-8 / DSM 12333 / CCUG 43141 / JCM 11478 / NBRC 16432 / NCIMB 13614 / HKI 0122)</name>
    <dbReference type="NCBI Taxonomy" id="471853"/>
    <lineage>
        <taxon>Bacteria</taxon>
        <taxon>Bacillati</taxon>
        <taxon>Actinomycetota</taxon>
        <taxon>Actinomycetes</taxon>
        <taxon>Micrococcales</taxon>
        <taxon>Beutenbergiaceae</taxon>
        <taxon>Beutenbergia</taxon>
    </lineage>
</organism>
<dbReference type="HOGENOM" id="CLU_1451797_0_0_11"/>
<dbReference type="KEGG" id="bcv:Bcav_0966"/>
<protein>
    <submittedName>
        <fullName evidence="1">Uncharacterized protein</fullName>
    </submittedName>
</protein>
<sequence>MQARSGADADDDRRRVQDLCARFTVPAAHLAGPDWLVLNLLEDSFLGPDVVDGVEQQETLGVRRCYEAMLVPGVIAVETMFAVAAHRIGVVFLLRQHLADALTRRAGETLLNAVSGTVVDHAWELAEGAELDVGDSPQRRAVARVDGCAAFVSTREGALAIVAGPDDLTDVVEVAWAPAAPILGAP</sequence>
<gene>
    <name evidence="1" type="ordered locus">Bcav_0966</name>
</gene>
<reference evidence="1 2" key="1">
    <citation type="journal article" date="2009" name="Stand. Genomic Sci.">
        <title>Complete genome sequence of Beutenbergia cavernae type strain (HKI 0122).</title>
        <authorList>
            <person name="Land M."/>
            <person name="Pukall R."/>
            <person name="Abt B."/>
            <person name="Goker M."/>
            <person name="Rohde M."/>
            <person name="Glavina Del Rio T."/>
            <person name="Tice H."/>
            <person name="Copeland A."/>
            <person name="Cheng J.F."/>
            <person name="Lucas S."/>
            <person name="Chen F."/>
            <person name="Nolan M."/>
            <person name="Bruce D."/>
            <person name="Goodwin L."/>
            <person name="Pitluck S."/>
            <person name="Ivanova N."/>
            <person name="Mavromatis K."/>
            <person name="Ovchinnikova G."/>
            <person name="Pati A."/>
            <person name="Chen A."/>
            <person name="Palaniappan K."/>
            <person name="Hauser L."/>
            <person name="Chang Y.J."/>
            <person name="Jefferies C.C."/>
            <person name="Saunders E."/>
            <person name="Brettin T."/>
            <person name="Detter J.C."/>
            <person name="Han C."/>
            <person name="Chain P."/>
            <person name="Bristow J."/>
            <person name="Eisen J.A."/>
            <person name="Markowitz V."/>
            <person name="Hugenholtz P."/>
            <person name="Kyrpides N.C."/>
            <person name="Klenk H.P."/>
            <person name="Lapidus A."/>
        </authorList>
    </citation>
    <scope>NUCLEOTIDE SEQUENCE [LARGE SCALE GENOMIC DNA]</scope>
    <source>
        <strain evidence="2">ATCC BAA-8 / DSM 12333 / NBRC 16432</strain>
    </source>
</reference>
<name>C5C041_BEUC1</name>
<keyword evidence="2" id="KW-1185">Reference proteome</keyword>
<proteinExistence type="predicted"/>
<evidence type="ECO:0000313" key="1">
    <source>
        <dbReference type="EMBL" id="ACQ79227.1"/>
    </source>
</evidence>
<accession>C5C041</accession>
<dbReference type="Proteomes" id="UP000007962">
    <property type="component" value="Chromosome"/>
</dbReference>
<dbReference type="AlphaFoldDB" id="C5C041"/>
<dbReference type="RefSeq" id="WP_012726007.1">
    <property type="nucleotide sequence ID" value="NC_012669.1"/>
</dbReference>
<dbReference type="EMBL" id="CP001618">
    <property type="protein sequence ID" value="ACQ79227.1"/>
    <property type="molecule type" value="Genomic_DNA"/>
</dbReference>
<evidence type="ECO:0000313" key="2">
    <source>
        <dbReference type="Proteomes" id="UP000007962"/>
    </source>
</evidence>